<evidence type="ECO:0000256" key="3">
    <source>
        <dbReference type="ARBA" id="ARBA00022989"/>
    </source>
</evidence>
<keyword evidence="2" id="KW-0812">Transmembrane</keyword>
<keyword evidence="6" id="KW-1185">Reference proteome</keyword>
<evidence type="ECO:0000256" key="2">
    <source>
        <dbReference type="ARBA" id="ARBA00022692"/>
    </source>
</evidence>
<dbReference type="OrthoDB" id="2148490at2759"/>
<name>A0A0V0QG99_PSEPJ</name>
<dbReference type="EMBL" id="LDAU01000172">
    <property type="protein sequence ID" value="KRX01257.1"/>
    <property type="molecule type" value="Genomic_DNA"/>
</dbReference>
<sequence>MATVPYPFQFVDPVVEQIKSLSAPDPYYIVPFVTIGCYYYNLQRFITPENKHTFISKLRNIGQVLMILWLPLLSNWPSAIQWYMLSNAIISIIQTTIIIQPQFLRYIEPKMLLYQYMLRIVEFDKTQSETLVESIKNGEESLKDKAISEELLVAQTEEMLKKLNAEIYDDLEHYTSNVQQQEPTNQQQDKIIYNQELKF</sequence>
<dbReference type="PANTHER" id="PTHR12428:SF65">
    <property type="entry name" value="CYTOCHROME C OXIDASE ASSEMBLY PROTEIN COX18, MITOCHONDRIAL"/>
    <property type="match status" value="1"/>
</dbReference>
<organism evidence="5 6">
    <name type="scientific">Pseudocohnilembus persalinus</name>
    <name type="common">Ciliate</name>
    <dbReference type="NCBI Taxonomy" id="266149"/>
    <lineage>
        <taxon>Eukaryota</taxon>
        <taxon>Sar</taxon>
        <taxon>Alveolata</taxon>
        <taxon>Ciliophora</taxon>
        <taxon>Intramacronucleata</taxon>
        <taxon>Oligohymenophorea</taxon>
        <taxon>Scuticociliatia</taxon>
        <taxon>Philasterida</taxon>
        <taxon>Pseudocohnilembidae</taxon>
        <taxon>Pseudocohnilembus</taxon>
    </lineage>
</organism>
<keyword evidence="3" id="KW-1133">Transmembrane helix</keyword>
<proteinExistence type="predicted"/>
<evidence type="ECO:0000256" key="1">
    <source>
        <dbReference type="ARBA" id="ARBA00004141"/>
    </source>
</evidence>
<dbReference type="GO" id="GO:0005743">
    <property type="term" value="C:mitochondrial inner membrane"/>
    <property type="evidence" value="ECO:0007669"/>
    <property type="project" value="TreeGrafter"/>
</dbReference>
<evidence type="ECO:0000313" key="6">
    <source>
        <dbReference type="Proteomes" id="UP000054937"/>
    </source>
</evidence>
<dbReference type="Proteomes" id="UP000054937">
    <property type="component" value="Unassembled WGS sequence"/>
</dbReference>
<keyword evidence="4" id="KW-0472">Membrane</keyword>
<dbReference type="InParanoid" id="A0A0V0QG99"/>
<reference evidence="5 6" key="1">
    <citation type="journal article" date="2015" name="Sci. Rep.">
        <title>Genome of the facultative scuticociliatosis pathogen Pseudocohnilembus persalinus provides insight into its virulence through horizontal gene transfer.</title>
        <authorList>
            <person name="Xiong J."/>
            <person name="Wang G."/>
            <person name="Cheng J."/>
            <person name="Tian M."/>
            <person name="Pan X."/>
            <person name="Warren A."/>
            <person name="Jiang C."/>
            <person name="Yuan D."/>
            <person name="Miao W."/>
        </authorList>
    </citation>
    <scope>NUCLEOTIDE SEQUENCE [LARGE SCALE GENOMIC DNA]</scope>
    <source>
        <strain evidence="5">36N120E</strain>
    </source>
</reference>
<gene>
    <name evidence="5" type="ORF">PPERSA_07296</name>
</gene>
<accession>A0A0V0QG99</accession>
<dbReference type="GO" id="GO:0032979">
    <property type="term" value="P:protein insertion into mitochondrial inner membrane from matrix"/>
    <property type="evidence" value="ECO:0007669"/>
    <property type="project" value="TreeGrafter"/>
</dbReference>
<comment type="subcellular location">
    <subcellularLocation>
        <location evidence="1">Membrane</location>
        <topology evidence="1">Multi-pass membrane protein</topology>
    </subcellularLocation>
</comment>
<dbReference type="GO" id="GO:0032977">
    <property type="term" value="F:membrane insertase activity"/>
    <property type="evidence" value="ECO:0007669"/>
    <property type="project" value="InterPro"/>
</dbReference>
<protein>
    <submittedName>
        <fullName evidence="5">Uncharacterized protein</fullName>
    </submittedName>
</protein>
<dbReference type="PANTHER" id="PTHR12428">
    <property type="entry name" value="OXA1"/>
    <property type="match status" value="1"/>
</dbReference>
<evidence type="ECO:0000256" key="4">
    <source>
        <dbReference type="ARBA" id="ARBA00023136"/>
    </source>
</evidence>
<dbReference type="AlphaFoldDB" id="A0A0V0QG99"/>
<dbReference type="InterPro" id="IPR001708">
    <property type="entry name" value="YidC/ALB3/OXA1/COX18"/>
</dbReference>
<comment type="caution">
    <text evidence="5">The sequence shown here is derived from an EMBL/GenBank/DDBJ whole genome shotgun (WGS) entry which is preliminary data.</text>
</comment>
<evidence type="ECO:0000313" key="5">
    <source>
        <dbReference type="EMBL" id="KRX01257.1"/>
    </source>
</evidence>